<gene>
    <name evidence="9" type="ORF">C8A03DRAFT_18371</name>
</gene>
<reference evidence="9" key="2">
    <citation type="submission" date="2023-05" db="EMBL/GenBank/DDBJ databases">
        <authorList>
            <consortium name="Lawrence Berkeley National Laboratory"/>
            <person name="Steindorff A."/>
            <person name="Hensen N."/>
            <person name="Bonometti L."/>
            <person name="Westerberg I."/>
            <person name="Brannstrom I.O."/>
            <person name="Guillou S."/>
            <person name="Cros-Aarteil S."/>
            <person name="Calhoun S."/>
            <person name="Haridas S."/>
            <person name="Kuo A."/>
            <person name="Mondo S."/>
            <person name="Pangilinan J."/>
            <person name="Riley R."/>
            <person name="Labutti K."/>
            <person name="Andreopoulos B."/>
            <person name="Lipzen A."/>
            <person name="Chen C."/>
            <person name="Yanf M."/>
            <person name="Daum C."/>
            <person name="Ng V."/>
            <person name="Clum A."/>
            <person name="Ohm R."/>
            <person name="Martin F."/>
            <person name="Silar P."/>
            <person name="Natvig D."/>
            <person name="Lalanne C."/>
            <person name="Gautier V."/>
            <person name="Ament-Velasquez S.L."/>
            <person name="Kruys A."/>
            <person name="Hutchinson M.I."/>
            <person name="Powell A.J."/>
            <person name="Barry K."/>
            <person name="Miller A.N."/>
            <person name="Grigoriev I.V."/>
            <person name="Debuchy R."/>
            <person name="Gladieux P."/>
            <person name="Thoren M.H."/>
            <person name="Johannesson H."/>
        </authorList>
    </citation>
    <scope>NUCLEOTIDE SEQUENCE</scope>
    <source>
        <strain evidence="9">CBS 532.94</strain>
    </source>
</reference>
<feature type="compositionally biased region" description="Basic and acidic residues" evidence="6">
    <location>
        <begin position="384"/>
        <end position="405"/>
    </location>
</feature>
<feature type="domain" description="Rhodopsin" evidence="8">
    <location>
        <begin position="50"/>
        <end position="286"/>
    </location>
</feature>
<feature type="region of interest" description="Disordered" evidence="6">
    <location>
        <begin position="347"/>
        <end position="430"/>
    </location>
</feature>
<evidence type="ECO:0000256" key="5">
    <source>
        <dbReference type="ARBA" id="ARBA00038359"/>
    </source>
</evidence>
<evidence type="ECO:0000313" key="9">
    <source>
        <dbReference type="EMBL" id="KAK4234792.1"/>
    </source>
</evidence>
<comment type="similarity">
    <text evidence="5">Belongs to the SAT4 family.</text>
</comment>
<dbReference type="PANTHER" id="PTHR33048:SF47">
    <property type="entry name" value="INTEGRAL MEMBRANE PROTEIN-RELATED"/>
    <property type="match status" value="1"/>
</dbReference>
<evidence type="ECO:0000256" key="6">
    <source>
        <dbReference type="SAM" id="MobiDB-lite"/>
    </source>
</evidence>
<evidence type="ECO:0000256" key="2">
    <source>
        <dbReference type="ARBA" id="ARBA00022692"/>
    </source>
</evidence>
<dbReference type="AlphaFoldDB" id="A0AAN7C4A5"/>
<dbReference type="EMBL" id="MU860327">
    <property type="protein sequence ID" value="KAK4234792.1"/>
    <property type="molecule type" value="Genomic_DNA"/>
</dbReference>
<evidence type="ECO:0000313" key="10">
    <source>
        <dbReference type="Proteomes" id="UP001303760"/>
    </source>
</evidence>
<feature type="region of interest" description="Disordered" evidence="6">
    <location>
        <begin position="319"/>
        <end position="338"/>
    </location>
</feature>
<feature type="transmembrane region" description="Helical" evidence="7">
    <location>
        <begin position="67"/>
        <end position="88"/>
    </location>
</feature>
<feature type="transmembrane region" description="Helical" evidence="7">
    <location>
        <begin position="28"/>
        <end position="47"/>
    </location>
</feature>
<accession>A0AAN7C4A5</accession>
<organism evidence="9 10">
    <name type="scientific">Achaetomium macrosporum</name>
    <dbReference type="NCBI Taxonomy" id="79813"/>
    <lineage>
        <taxon>Eukaryota</taxon>
        <taxon>Fungi</taxon>
        <taxon>Dikarya</taxon>
        <taxon>Ascomycota</taxon>
        <taxon>Pezizomycotina</taxon>
        <taxon>Sordariomycetes</taxon>
        <taxon>Sordariomycetidae</taxon>
        <taxon>Sordariales</taxon>
        <taxon>Chaetomiaceae</taxon>
        <taxon>Achaetomium</taxon>
    </lineage>
</organism>
<evidence type="ECO:0000256" key="3">
    <source>
        <dbReference type="ARBA" id="ARBA00022989"/>
    </source>
</evidence>
<proteinExistence type="inferred from homology"/>
<feature type="transmembrane region" description="Helical" evidence="7">
    <location>
        <begin position="108"/>
        <end position="131"/>
    </location>
</feature>
<keyword evidence="2 7" id="KW-0812">Transmembrane</keyword>
<evidence type="ECO:0000256" key="1">
    <source>
        <dbReference type="ARBA" id="ARBA00004141"/>
    </source>
</evidence>
<dbReference type="GO" id="GO:0016020">
    <property type="term" value="C:membrane"/>
    <property type="evidence" value="ECO:0007669"/>
    <property type="project" value="UniProtKB-SubCell"/>
</dbReference>
<protein>
    <recommendedName>
        <fullName evidence="8">Rhodopsin domain-containing protein</fullName>
    </recommendedName>
</protein>
<dbReference type="InterPro" id="IPR049326">
    <property type="entry name" value="Rhodopsin_dom_fungi"/>
</dbReference>
<feature type="transmembrane region" description="Helical" evidence="7">
    <location>
        <begin position="262"/>
        <end position="282"/>
    </location>
</feature>
<comment type="caution">
    <text evidence="9">The sequence shown here is derived from an EMBL/GenBank/DDBJ whole genome shotgun (WGS) entry which is preliminary data.</text>
</comment>
<reference evidence="9" key="1">
    <citation type="journal article" date="2023" name="Mol. Phylogenet. Evol.">
        <title>Genome-scale phylogeny and comparative genomics of the fungal order Sordariales.</title>
        <authorList>
            <person name="Hensen N."/>
            <person name="Bonometti L."/>
            <person name="Westerberg I."/>
            <person name="Brannstrom I.O."/>
            <person name="Guillou S."/>
            <person name="Cros-Aarteil S."/>
            <person name="Calhoun S."/>
            <person name="Haridas S."/>
            <person name="Kuo A."/>
            <person name="Mondo S."/>
            <person name="Pangilinan J."/>
            <person name="Riley R."/>
            <person name="LaButti K."/>
            <person name="Andreopoulos B."/>
            <person name="Lipzen A."/>
            <person name="Chen C."/>
            <person name="Yan M."/>
            <person name="Daum C."/>
            <person name="Ng V."/>
            <person name="Clum A."/>
            <person name="Steindorff A."/>
            <person name="Ohm R.A."/>
            <person name="Martin F."/>
            <person name="Silar P."/>
            <person name="Natvig D.O."/>
            <person name="Lalanne C."/>
            <person name="Gautier V."/>
            <person name="Ament-Velasquez S.L."/>
            <person name="Kruys A."/>
            <person name="Hutchinson M.I."/>
            <person name="Powell A.J."/>
            <person name="Barry K."/>
            <person name="Miller A.N."/>
            <person name="Grigoriev I.V."/>
            <person name="Debuchy R."/>
            <person name="Gladieux P."/>
            <person name="Hiltunen Thoren M."/>
            <person name="Johannesson H."/>
        </authorList>
    </citation>
    <scope>NUCLEOTIDE SEQUENCE</scope>
    <source>
        <strain evidence="9">CBS 532.94</strain>
    </source>
</reference>
<feature type="compositionally biased region" description="Polar residues" evidence="6">
    <location>
        <begin position="406"/>
        <end position="419"/>
    </location>
</feature>
<dbReference type="Pfam" id="PF20684">
    <property type="entry name" value="Fung_rhodopsin"/>
    <property type="match status" value="1"/>
</dbReference>
<comment type="subcellular location">
    <subcellularLocation>
        <location evidence="1">Membrane</location>
        <topology evidence="1">Multi-pass membrane protein</topology>
    </subcellularLocation>
</comment>
<feature type="transmembrane region" description="Helical" evidence="7">
    <location>
        <begin position="224"/>
        <end position="242"/>
    </location>
</feature>
<keyword evidence="10" id="KW-1185">Reference proteome</keyword>
<feature type="transmembrane region" description="Helical" evidence="7">
    <location>
        <begin position="195"/>
        <end position="212"/>
    </location>
</feature>
<evidence type="ECO:0000256" key="7">
    <source>
        <dbReference type="SAM" id="Phobius"/>
    </source>
</evidence>
<keyword evidence="4 7" id="KW-0472">Membrane</keyword>
<dbReference type="PANTHER" id="PTHR33048">
    <property type="entry name" value="PTH11-LIKE INTEGRAL MEMBRANE PROTEIN (AFU_ORTHOLOGUE AFUA_5G11245)"/>
    <property type="match status" value="1"/>
</dbReference>
<sequence length="430" mass="47464">MSSAEGATMGAAPPPEGATPNFENPEWIGYRLIIVSAVFPAFALCFLLPRLYSAAFIIRKWHPDDYLICVGFAFALANSIICITQSTMGMGNHIWDVSFDDFKAVMKLGMIGGAMTYNLCTLFVKLSILSFYLRFSVDKAFRIAVYVVMFIAVGYTLPNALLFAYICRPVAFYWDWSIVGGTCVNQQAVFDSANILNMSTDFLILLLPIWMLRPLRAPLLKKIGISLVLMTGGFVCGVSTMRMVTAKTGANNTDITWHYPVNLIWCLVEEYIGIVCACLPCLKAFSKRFFPTLFLFNPAFEQRVSESFPFSTFRLNTSTATNRNNNNNNDNNDDVGGRRAWWRMRRTAGASGTGSASGRLGGGRSGSAVAAVDEKKEKRQVRGRGRDNSSDRDVEAQRGRLDRVESSVSGISPGDSTKTLAEITVAEKET</sequence>
<keyword evidence="3 7" id="KW-1133">Transmembrane helix</keyword>
<name>A0AAN7C4A5_9PEZI</name>
<dbReference type="InterPro" id="IPR052337">
    <property type="entry name" value="SAT4-like"/>
</dbReference>
<feature type="transmembrane region" description="Helical" evidence="7">
    <location>
        <begin position="143"/>
        <end position="166"/>
    </location>
</feature>
<dbReference type="Proteomes" id="UP001303760">
    <property type="component" value="Unassembled WGS sequence"/>
</dbReference>
<evidence type="ECO:0000259" key="8">
    <source>
        <dbReference type="Pfam" id="PF20684"/>
    </source>
</evidence>
<feature type="compositionally biased region" description="Low complexity" evidence="6">
    <location>
        <begin position="347"/>
        <end position="358"/>
    </location>
</feature>
<evidence type="ECO:0000256" key="4">
    <source>
        <dbReference type="ARBA" id="ARBA00023136"/>
    </source>
</evidence>